<sequence>MTATIAARHADRHAIDLLAAQRATYNEVKLLRRTRATLVTAGAAATVVLALVLESVRLPVGLATGVGLLVLAVLAGGRERDRRQSAAAVQEEFDTYVFGLPWNRLLAERPATAQVARCAARYRRRHSDAGLAAWYPPVDEQDRIAAILLCQRANVSWSAPLHRQWATVLAGTLGVLGGGVVLVGGFGPLGVPDLVAAVVAPLLAPVHGLVEALREHLHQARRVARLDAEIVRLWRSRVDGTETVGEHDCRQVQDQLLQLRESGPPVPDRLYLWRRRRLESTVRAETRHLETRGRQVRAAGLAMAVALTATPHAVTPGRDARALSADAYRTFVAAPVSGDPGAPAVVWWVRDAAACTTAAGGATEVERLAADITLAVDDVTVFGGDPKPDHTPGDEEGPGGAVLRAGPAEFLAVVPLGDPEPRPLRVTMSCRRPDGSWTTAMDQPWTNPGFDDVAMLMPPLDVDEGGTLDVVDVQAYYGGKVSSAAAFGAEIDGTPAIVEDNDQDASVTVRPSGPVRPGVRLLTLWVAGRELTTPFIQRGTPQPSAPASDATAERATAAGSWTWVLGAVVLAAGIVAVVIVRRRRA</sequence>
<comment type="caution">
    <text evidence="2">The sequence shown here is derived from an EMBL/GenBank/DDBJ whole genome shotgun (WGS) entry which is preliminary data.</text>
</comment>
<evidence type="ECO:0000313" key="2">
    <source>
        <dbReference type="EMBL" id="GLI03358.1"/>
    </source>
</evidence>
<reference evidence="2" key="1">
    <citation type="submission" date="2022-12" db="EMBL/GenBank/DDBJ databases">
        <title>New Phytohabitans aurantiacus sp. RD004123 nov., an actinomycete isolated from soil.</title>
        <authorList>
            <person name="Triningsih D.W."/>
            <person name="Harunari E."/>
            <person name="Igarashi Y."/>
        </authorList>
    </citation>
    <scope>NUCLEOTIDE SEQUENCE</scope>
    <source>
        <strain evidence="2">RD004123</strain>
    </source>
</reference>
<proteinExistence type="predicted"/>
<dbReference type="RefSeq" id="WP_281905492.1">
    <property type="nucleotide sequence ID" value="NZ_BSDI01000083.1"/>
</dbReference>
<dbReference type="Pfam" id="PF18159">
    <property type="entry name" value="S_4TM"/>
    <property type="match status" value="1"/>
</dbReference>
<protein>
    <recommendedName>
        <fullName evidence="4">SMODS and SLOG-associating 2TM effector domain-containing protein</fullName>
    </recommendedName>
</protein>
<organism evidence="2 3">
    <name type="scientific">Phytohabitans aurantiacus</name>
    <dbReference type="NCBI Taxonomy" id="3016789"/>
    <lineage>
        <taxon>Bacteria</taxon>
        <taxon>Bacillati</taxon>
        <taxon>Actinomycetota</taxon>
        <taxon>Actinomycetes</taxon>
        <taxon>Micromonosporales</taxon>
        <taxon>Micromonosporaceae</taxon>
    </lineage>
</organism>
<name>A0ABQ5RAD8_9ACTN</name>
<feature type="transmembrane region" description="Helical" evidence="1">
    <location>
        <begin position="165"/>
        <end position="188"/>
    </location>
</feature>
<gene>
    <name evidence="2" type="ORF">Pa4123_86360</name>
</gene>
<evidence type="ECO:0000313" key="3">
    <source>
        <dbReference type="Proteomes" id="UP001144280"/>
    </source>
</evidence>
<evidence type="ECO:0008006" key="4">
    <source>
        <dbReference type="Google" id="ProtNLM"/>
    </source>
</evidence>
<keyword evidence="3" id="KW-1185">Reference proteome</keyword>
<feature type="transmembrane region" description="Helical" evidence="1">
    <location>
        <begin position="36"/>
        <end position="53"/>
    </location>
</feature>
<accession>A0ABQ5RAD8</accession>
<evidence type="ECO:0000256" key="1">
    <source>
        <dbReference type="SAM" id="Phobius"/>
    </source>
</evidence>
<dbReference type="EMBL" id="BSDI01000083">
    <property type="protein sequence ID" value="GLI03358.1"/>
    <property type="molecule type" value="Genomic_DNA"/>
</dbReference>
<keyword evidence="1" id="KW-0812">Transmembrane</keyword>
<dbReference type="InterPro" id="IPR049920">
    <property type="entry name" value="IK1_05631-like"/>
</dbReference>
<dbReference type="Proteomes" id="UP001144280">
    <property type="component" value="Unassembled WGS sequence"/>
</dbReference>
<feature type="transmembrane region" description="Helical" evidence="1">
    <location>
        <begin position="59"/>
        <end position="77"/>
    </location>
</feature>
<keyword evidence="1" id="KW-1133">Transmembrane helix</keyword>
<keyword evidence="1" id="KW-0472">Membrane</keyword>
<feature type="transmembrane region" description="Helical" evidence="1">
    <location>
        <begin position="561"/>
        <end position="580"/>
    </location>
</feature>